<dbReference type="HOGENOM" id="CLU_016540_0_0_1"/>
<dbReference type="InterPro" id="IPR037383">
    <property type="entry name" value="CCDC87"/>
</dbReference>
<feature type="coiled-coil region" evidence="1">
    <location>
        <begin position="405"/>
        <end position="432"/>
    </location>
</feature>
<feature type="compositionally biased region" description="Polar residues" evidence="2">
    <location>
        <begin position="832"/>
        <end position="845"/>
    </location>
</feature>
<organism evidence="3">
    <name type="scientific">Capitella teleta</name>
    <name type="common">Polychaete worm</name>
    <dbReference type="NCBI Taxonomy" id="283909"/>
    <lineage>
        <taxon>Eukaryota</taxon>
        <taxon>Metazoa</taxon>
        <taxon>Spiralia</taxon>
        <taxon>Lophotrochozoa</taxon>
        <taxon>Annelida</taxon>
        <taxon>Polychaeta</taxon>
        <taxon>Sedentaria</taxon>
        <taxon>Scolecida</taxon>
        <taxon>Capitellidae</taxon>
        <taxon>Capitella</taxon>
    </lineage>
</organism>
<dbReference type="PANTHER" id="PTHR16078:SF1">
    <property type="entry name" value="COILED-COIL DOMAIN-CONTAINING PROTEIN 87"/>
    <property type="match status" value="1"/>
</dbReference>
<gene>
    <name evidence="3" type="ORF">CAPTEDRAFT_206716</name>
</gene>
<reference evidence="5" key="1">
    <citation type="submission" date="2012-12" db="EMBL/GenBank/DDBJ databases">
        <authorList>
            <person name="Hellsten U."/>
            <person name="Grimwood J."/>
            <person name="Chapman J.A."/>
            <person name="Shapiro H."/>
            <person name="Aerts A."/>
            <person name="Otillar R.P."/>
            <person name="Terry A.Y."/>
            <person name="Boore J.L."/>
            <person name="Simakov O."/>
            <person name="Marletaz F."/>
            <person name="Cho S.-J."/>
            <person name="Edsinger-Gonzales E."/>
            <person name="Havlak P."/>
            <person name="Kuo D.-H."/>
            <person name="Larsson T."/>
            <person name="Lv J."/>
            <person name="Arendt D."/>
            <person name="Savage R."/>
            <person name="Osoegawa K."/>
            <person name="de Jong P."/>
            <person name="Lindberg D.R."/>
            <person name="Seaver E.C."/>
            <person name="Weisblat D.A."/>
            <person name="Putnam N.H."/>
            <person name="Grigoriev I.V."/>
            <person name="Rokhsar D.S."/>
        </authorList>
    </citation>
    <scope>NUCLEOTIDE SEQUENCE</scope>
    <source>
        <strain evidence="5">I ESC-2004</strain>
    </source>
</reference>
<evidence type="ECO:0008006" key="6">
    <source>
        <dbReference type="Google" id="ProtNLM"/>
    </source>
</evidence>
<reference evidence="4" key="3">
    <citation type="submission" date="2015-06" db="UniProtKB">
        <authorList>
            <consortium name="EnsemblMetazoa"/>
        </authorList>
    </citation>
    <scope>IDENTIFICATION</scope>
</reference>
<dbReference type="STRING" id="283909.R7TUU1"/>
<dbReference type="PANTHER" id="PTHR16078">
    <property type="entry name" value="COILED-COIL DOMAIN-CONTAINING PROTEIN 87"/>
    <property type="match status" value="1"/>
</dbReference>
<name>R7TUU1_CAPTE</name>
<dbReference type="EnsemblMetazoa" id="CapteT206716">
    <property type="protein sequence ID" value="CapteP206716"/>
    <property type="gene ID" value="CapteG206716"/>
</dbReference>
<sequence>MPSVNSRASAQPSMPSSEKDELYPFNQLEFQVNEVTNRCEGIKGPLSLFAPYPHEDSVFHVSVVGYLVKHEYHPVLEDQAPPTEVELERPITPIDEEITQPPNSYNKLAKLVRRRITAKTDSAYLGLDDQKELAAIIMGEVNGVWADYKTQVDDPFLSPEENRELQRRITVHIVTVCGQLFKHYIEKAHILQSRGVFSGPANMSRLKAQLSLDTNKFLNISTIRRYIVSDLRQESNFSPRPSKKERPLKERVPQAKVLDLSYKGLIATSRPKSKTKKFECSTPSGEIKQMNDNMPLLDTVRLETILRDFDPKQRSSLSVDEFGDQEFPVLNQGELPSPPSDRIHEADDLVFRLRSQSVPRLHDIESLTEGLSTDRHSAMSLIDESALCVDRQSKPETTGPVPGTREYAEKDLKKLLRRQEEVRKEEDEDEDLAPLLQALTRGKQHDNCMTTIDKQLQDLEKREQDRIESEKIILVKETKPQPATVSTRLSNKMVVQTSDIRVSERVCLSSVTLKKHETVYNDIIDEIDPATVKALDSNLFLGDEITEVYSEIMKTVPTDHLLLENDPLIVAAADAIDLTSVLASATLSKRPSERIINPKLQEQTAPPWGNTGVKDWAKTPVSPPKDVKGRCLIMPMTPRGDGRAAQDFFGEGYKGPPNQPPPVEMHEVMARSYASWLQWWKNTLNTDDYMKYISTQETDFLGVVFHFYNSDDEDDDDAENSVQKEKRSKQLIQEEKAKQMEEMKNAKAEFKEGFWNVNSVLLGGLGNDPLLPDDTEENDKSFTMDKDAFPAKMAKNRTHLASRKVMRAHGTGLGELAEGLKSREIVFSPKSSQAATKICSPQSPVRSPDKKSEVESSPQQKLERVWTLLQMPDKQKLDMAIKYSSDQHYVQLQDAIVSWERVTDIILMREDLVGKLEKFERLASDPNRFFEKGFRGSSVARLEEARIRSTYYKKIERLDTEIRDVLDEVSREFQDTVTYQGRPYLDKIQWDRTEMLYWLQEERKQQAIDYECKVKHLPPLPMKMAHLGAASSIAASAQ</sequence>
<reference evidence="3 5" key="2">
    <citation type="journal article" date="2013" name="Nature">
        <title>Insights into bilaterian evolution from three spiralian genomes.</title>
        <authorList>
            <person name="Simakov O."/>
            <person name="Marletaz F."/>
            <person name="Cho S.J."/>
            <person name="Edsinger-Gonzales E."/>
            <person name="Havlak P."/>
            <person name="Hellsten U."/>
            <person name="Kuo D.H."/>
            <person name="Larsson T."/>
            <person name="Lv J."/>
            <person name="Arendt D."/>
            <person name="Savage R."/>
            <person name="Osoegawa K."/>
            <person name="de Jong P."/>
            <person name="Grimwood J."/>
            <person name="Chapman J.A."/>
            <person name="Shapiro H."/>
            <person name="Aerts A."/>
            <person name="Otillar R.P."/>
            <person name="Terry A.Y."/>
            <person name="Boore J.L."/>
            <person name="Grigoriev I.V."/>
            <person name="Lindberg D.R."/>
            <person name="Seaver E.C."/>
            <person name="Weisblat D.A."/>
            <person name="Putnam N.H."/>
            <person name="Rokhsar D.S."/>
        </authorList>
    </citation>
    <scope>NUCLEOTIDE SEQUENCE</scope>
    <source>
        <strain evidence="3 5">I ESC-2004</strain>
    </source>
</reference>
<keyword evidence="5" id="KW-1185">Reference proteome</keyword>
<dbReference type="Proteomes" id="UP000014760">
    <property type="component" value="Unassembled WGS sequence"/>
</dbReference>
<evidence type="ECO:0000256" key="1">
    <source>
        <dbReference type="SAM" id="Coils"/>
    </source>
</evidence>
<dbReference type="Gene3D" id="1.20.58.1520">
    <property type="match status" value="1"/>
</dbReference>
<dbReference type="OrthoDB" id="67750at2759"/>
<feature type="region of interest" description="Disordered" evidence="2">
    <location>
        <begin position="602"/>
        <end position="629"/>
    </location>
</feature>
<proteinExistence type="predicted"/>
<evidence type="ECO:0000313" key="3">
    <source>
        <dbReference type="EMBL" id="ELT97683.1"/>
    </source>
</evidence>
<evidence type="ECO:0000313" key="4">
    <source>
        <dbReference type="EnsemblMetazoa" id="CapteP206716"/>
    </source>
</evidence>
<dbReference type="AlphaFoldDB" id="R7TUU1"/>
<evidence type="ECO:0000313" key="5">
    <source>
        <dbReference type="Proteomes" id="UP000014760"/>
    </source>
</evidence>
<dbReference type="OMA" id="GEWDWNT"/>
<feature type="region of interest" description="Disordered" evidence="2">
    <location>
        <begin position="1"/>
        <end position="22"/>
    </location>
</feature>
<keyword evidence="1" id="KW-0175">Coiled coil</keyword>
<feature type="compositionally biased region" description="Polar residues" evidence="2">
    <location>
        <begin position="1"/>
        <end position="16"/>
    </location>
</feature>
<accession>R7TUU1</accession>
<protein>
    <recommendedName>
        <fullName evidence="6">Coiled-coil domain-containing protein 87</fullName>
    </recommendedName>
</protein>
<feature type="coiled-coil region" evidence="1">
    <location>
        <begin position="722"/>
        <end position="749"/>
    </location>
</feature>
<evidence type="ECO:0000256" key="2">
    <source>
        <dbReference type="SAM" id="MobiDB-lite"/>
    </source>
</evidence>
<feature type="region of interest" description="Disordered" evidence="2">
    <location>
        <begin position="832"/>
        <end position="858"/>
    </location>
</feature>
<dbReference type="EMBL" id="KB308489">
    <property type="protein sequence ID" value="ELT97683.1"/>
    <property type="molecule type" value="Genomic_DNA"/>
</dbReference>
<dbReference type="EMBL" id="AMQN01010762">
    <property type="status" value="NOT_ANNOTATED_CDS"/>
    <property type="molecule type" value="Genomic_DNA"/>
</dbReference>